<dbReference type="AlphaFoldDB" id="A0A2T6K6W6"/>
<keyword evidence="2" id="KW-1185">Reference proteome</keyword>
<dbReference type="Gene3D" id="3.40.190.290">
    <property type="match status" value="1"/>
</dbReference>
<comment type="caution">
    <text evidence="1">The sequence shown here is derived from an EMBL/GenBank/DDBJ whole genome shotgun (WGS) entry which is preliminary data.</text>
</comment>
<proteinExistence type="predicted"/>
<dbReference type="EMBL" id="QBUD01000019">
    <property type="protein sequence ID" value="PUB10407.1"/>
    <property type="molecule type" value="Genomic_DNA"/>
</dbReference>
<accession>A0A2T6K6W6</accession>
<evidence type="ECO:0008006" key="3">
    <source>
        <dbReference type="Google" id="ProtNLM"/>
    </source>
</evidence>
<protein>
    <recommendedName>
        <fullName evidence="3">LysR substrate binding domain-containing protein</fullName>
    </recommendedName>
</protein>
<gene>
    <name evidence="1" type="ORF">C8N45_11934</name>
</gene>
<evidence type="ECO:0000313" key="2">
    <source>
        <dbReference type="Proteomes" id="UP000244523"/>
    </source>
</evidence>
<reference evidence="1 2" key="1">
    <citation type="submission" date="2018-04" db="EMBL/GenBank/DDBJ databases">
        <title>Genomic Encyclopedia of Archaeal and Bacterial Type Strains, Phase II (KMG-II): from individual species to whole genera.</title>
        <authorList>
            <person name="Goeker M."/>
        </authorList>
    </citation>
    <scope>NUCLEOTIDE SEQUENCE [LARGE SCALE GENOMIC DNA]</scope>
    <source>
        <strain evidence="1 2">DSM 29955</strain>
    </source>
</reference>
<sequence>MRLRYDLVKSGISWGSMPRPMVEANLSRGDLVELRPAQWDSSNTMPRFKTVVAKRKGKALGPAGSFLMATLMHGSGSND</sequence>
<organism evidence="1 2">
    <name type="scientific">Yoonia sediminilitoris</name>
    <dbReference type="NCBI Taxonomy" id="1286148"/>
    <lineage>
        <taxon>Bacteria</taxon>
        <taxon>Pseudomonadati</taxon>
        <taxon>Pseudomonadota</taxon>
        <taxon>Alphaproteobacteria</taxon>
        <taxon>Rhodobacterales</taxon>
        <taxon>Paracoccaceae</taxon>
        <taxon>Yoonia</taxon>
    </lineage>
</organism>
<evidence type="ECO:0000313" key="1">
    <source>
        <dbReference type="EMBL" id="PUB10407.1"/>
    </source>
</evidence>
<name>A0A2T6K6W6_9RHOB</name>
<dbReference type="Proteomes" id="UP000244523">
    <property type="component" value="Unassembled WGS sequence"/>
</dbReference>